<dbReference type="InterPro" id="IPR036803">
    <property type="entry name" value="Porphobilinogen_deaminase_C_sf"/>
</dbReference>
<comment type="similarity">
    <text evidence="4">Belongs to the HMBS family.</text>
</comment>
<dbReference type="PIRSF" id="PIRSF001438">
    <property type="entry name" value="4pyrrol_synth_OHMeBilane_synth"/>
    <property type="match status" value="1"/>
</dbReference>
<dbReference type="Pfam" id="PF01379">
    <property type="entry name" value="Porphobil_deam"/>
    <property type="match status" value="1"/>
</dbReference>
<sequence>MHLPIRIGTRESALALWQATQVKDLLEREGFATTLVPIKSEGDIDLKTPLYEMGVQGVFTRSLDIALLNNKIDIAVHSMKDVPTQLPEGIEQAAVLKRGPVHDLLVYKQDTEFLLHRDGVATIATSSIRRKAQWLHKYPNHRIENLRGNVNTRLRKLGEENWDAAIFAQAGLERIHLRPEKSLVLDWMLPAPAQGAILVVSRGEDEILSACEPLNDANTALCTRIERDFLRTLLGGCSTPISALAEIEDGDIYFSGQILSHDGKQKAEIEKILPLDRANDTGKAAAEELLERGGRTIVESIRAAEQAAPVKE</sequence>
<dbReference type="PRINTS" id="PR00151">
    <property type="entry name" value="PORPHBDMNASE"/>
</dbReference>
<dbReference type="Gene3D" id="3.40.190.10">
    <property type="entry name" value="Periplasmic binding protein-like II"/>
    <property type="match status" value="2"/>
</dbReference>
<evidence type="ECO:0000259" key="10">
    <source>
        <dbReference type="Pfam" id="PF01379"/>
    </source>
</evidence>
<dbReference type="InterPro" id="IPR022419">
    <property type="entry name" value="Porphobilin_deaminase_cofac_BS"/>
</dbReference>
<name>A0A8J2UG81_9BACT</name>
<evidence type="ECO:0000256" key="5">
    <source>
        <dbReference type="ARBA" id="ARBA00011245"/>
    </source>
</evidence>
<comment type="caution">
    <text evidence="12">The sequence shown here is derived from an EMBL/GenBank/DDBJ whole genome shotgun (WGS) entry which is preliminary data.</text>
</comment>
<feature type="domain" description="Porphobilinogen deaminase N-terminal" evidence="10">
    <location>
        <begin position="5"/>
        <end position="207"/>
    </location>
</feature>
<dbReference type="InterPro" id="IPR022418">
    <property type="entry name" value="Porphobilinogen_deaminase_C"/>
</dbReference>
<dbReference type="InterPro" id="IPR022417">
    <property type="entry name" value="Porphobilin_deaminase_N"/>
</dbReference>
<evidence type="ECO:0000256" key="4">
    <source>
        <dbReference type="ARBA" id="ARBA00005638"/>
    </source>
</evidence>
<dbReference type="AlphaFoldDB" id="A0A8J2UG81"/>
<dbReference type="Gene3D" id="3.30.160.40">
    <property type="entry name" value="Porphobilinogen deaminase, C-terminal domain"/>
    <property type="match status" value="1"/>
</dbReference>
<organism evidence="12 13">
    <name type="scientific">Puia dinghuensis</name>
    <dbReference type="NCBI Taxonomy" id="1792502"/>
    <lineage>
        <taxon>Bacteria</taxon>
        <taxon>Pseudomonadati</taxon>
        <taxon>Bacteroidota</taxon>
        <taxon>Chitinophagia</taxon>
        <taxon>Chitinophagales</taxon>
        <taxon>Chitinophagaceae</taxon>
        <taxon>Puia</taxon>
    </lineage>
</organism>
<reference evidence="12" key="2">
    <citation type="submission" date="2020-09" db="EMBL/GenBank/DDBJ databases">
        <authorList>
            <person name="Sun Q."/>
            <person name="Zhou Y."/>
        </authorList>
    </citation>
    <scope>NUCLEOTIDE SEQUENCE</scope>
    <source>
        <strain evidence="12">CGMCC 1.15448</strain>
    </source>
</reference>
<dbReference type="Proteomes" id="UP000607559">
    <property type="component" value="Unassembled WGS sequence"/>
</dbReference>
<evidence type="ECO:0000313" key="12">
    <source>
        <dbReference type="EMBL" id="GGB13632.1"/>
    </source>
</evidence>
<evidence type="ECO:0000256" key="3">
    <source>
        <dbReference type="ARBA" id="ARBA00004735"/>
    </source>
</evidence>
<comment type="function">
    <text evidence="2">Tetrapolymerization of the monopyrrole PBG into the hydroxymethylbilane pre-uroporphyrinogen in several discrete steps.</text>
</comment>
<evidence type="ECO:0000256" key="9">
    <source>
        <dbReference type="NCBIfam" id="TIGR00212"/>
    </source>
</evidence>
<dbReference type="PANTHER" id="PTHR11557:SF0">
    <property type="entry name" value="PORPHOBILINOGEN DEAMINASE"/>
    <property type="match status" value="1"/>
</dbReference>
<evidence type="ECO:0000256" key="2">
    <source>
        <dbReference type="ARBA" id="ARBA00002869"/>
    </source>
</evidence>
<dbReference type="SUPFAM" id="SSF54782">
    <property type="entry name" value="Porphobilinogen deaminase (hydroxymethylbilane synthase), C-terminal domain"/>
    <property type="match status" value="1"/>
</dbReference>
<dbReference type="InterPro" id="IPR000860">
    <property type="entry name" value="HemC"/>
</dbReference>
<keyword evidence="13" id="KW-1185">Reference proteome</keyword>
<evidence type="ECO:0000256" key="6">
    <source>
        <dbReference type="ARBA" id="ARBA00022679"/>
    </source>
</evidence>
<evidence type="ECO:0000259" key="11">
    <source>
        <dbReference type="Pfam" id="PF03900"/>
    </source>
</evidence>
<protein>
    <recommendedName>
        <fullName evidence="9">Hydroxymethylbilane synthase</fullName>
        <ecNumber evidence="9">2.5.1.61</ecNumber>
    </recommendedName>
</protein>
<comment type="subunit">
    <text evidence="5">Monomer.</text>
</comment>
<keyword evidence="7" id="KW-0627">Porphyrin biosynthesis</keyword>
<reference evidence="12" key="1">
    <citation type="journal article" date="2014" name="Int. J. Syst. Evol. Microbiol.">
        <title>Complete genome sequence of Corynebacterium casei LMG S-19264T (=DSM 44701T), isolated from a smear-ripened cheese.</title>
        <authorList>
            <consortium name="US DOE Joint Genome Institute (JGI-PGF)"/>
            <person name="Walter F."/>
            <person name="Albersmeier A."/>
            <person name="Kalinowski J."/>
            <person name="Ruckert C."/>
        </authorList>
    </citation>
    <scope>NUCLEOTIDE SEQUENCE</scope>
    <source>
        <strain evidence="12">CGMCC 1.15448</strain>
    </source>
</reference>
<dbReference type="RefSeq" id="WP_188935347.1">
    <property type="nucleotide sequence ID" value="NZ_BMJC01000004.1"/>
</dbReference>
<comment type="pathway">
    <text evidence="3">Porphyrin-containing compound metabolism; protoporphyrin-IX biosynthesis; coproporphyrinogen-III from 5-aminolevulinate: step 2/4.</text>
</comment>
<dbReference type="CDD" id="cd13647">
    <property type="entry name" value="PBP2_PBGD_2"/>
    <property type="match status" value="1"/>
</dbReference>
<dbReference type="EC" id="2.5.1.61" evidence="9"/>
<feature type="domain" description="Porphobilinogen deaminase C-terminal" evidence="11">
    <location>
        <begin position="221"/>
        <end position="290"/>
    </location>
</feature>
<keyword evidence="6" id="KW-0808">Transferase</keyword>
<evidence type="ECO:0000313" key="13">
    <source>
        <dbReference type="Proteomes" id="UP000607559"/>
    </source>
</evidence>
<dbReference type="PROSITE" id="PS00533">
    <property type="entry name" value="PORPHOBILINOGEN_DEAM"/>
    <property type="match status" value="1"/>
</dbReference>
<dbReference type="GO" id="GO:0004418">
    <property type="term" value="F:hydroxymethylbilane synthase activity"/>
    <property type="evidence" value="ECO:0007669"/>
    <property type="project" value="UniProtKB-UniRule"/>
</dbReference>
<dbReference type="NCBIfam" id="TIGR00212">
    <property type="entry name" value="hemC"/>
    <property type="match status" value="1"/>
</dbReference>
<proteinExistence type="inferred from homology"/>
<dbReference type="SUPFAM" id="SSF53850">
    <property type="entry name" value="Periplasmic binding protein-like II"/>
    <property type="match status" value="1"/>
</dbReference>
<accession>A0A8J2UG81</accession>
<comment type="cofactor">
    <cofactor evidence="1">
        <name>dipyrromethane</name>
        <dbReference type="ChEBI" id="CHEBI:60342"/>
    </cofactor>
</comment>
<gene>
    <name evidence="12" type="primary">hemC</name>
    <name evidence="12" type="ORF">GCM10011511_41670</name>
</gene>
<evidence type="ECO:0000256" key="1">
    <source>
        <dbReference type="ARBA" id="ARBA00001916"/>
    </source>
</evidence>
<evidence type="ECO:0000256" key="8">
    <source>
        <dbReference type="ARBA" id="ARBA00048169"/>
    </source>
</evidence>
<evidence type="ECO:0000256" key="7">
    <source>
        <dbReference type="ARBA" id="ARBA00023244"/>
    </source>
</evidence>
<dbReference type="GO" id="GO:0005737">
    <property type="term" value="C:cytoplasm"/>
    <property type="evidence" value="ECO:0007669"/>
    <property type="project" value="UniProtKB-UniRule"/>
</dbReference>
<dbReference type="GO" id="GO:0006783">
    <property type="term" value="P:heme biosynthetic process"/>
    <property type="evidence" value="ECO:0007669"/>
    <property type="project" value="TreeGrafter"/>
</dbReference>
<comment type="catalytic activity">
    <reaction evidence="8">
        <text>4 porphobilinogen + H2O = hydroxymethylbilane + 4 NH4(+)</text>
        <dbReference type="Rhea" id="RHEA:13185"/>
        <dbReference type="ChEBI" id="CHEBI:15377"/>
        <dbReference type="ChEBI" id="CHEBI:28938"/>
        <dbReference type="ChEBI" id="CHEBI:57845"/>
        <dbReference type="ChEBI" id="CHEBI:58126"/>
        <dbReference type="EC" id="2.5.1.61"/>
    </reaction>
</comment>
<dbReference type="EMBL" id="BMJC01000004">
    <property type="protein sequence ID" value="GGB13632.1"/>
    <property type="molecule type" value="Genomic_DNA"/>
</dbReference>
<dbReference type="Pfam" id="PF03900">
    <property type="entry name" value="Porphobil_deamC"/>
    <property type="match status" value="1"/>
</dbReference>
<dbReference type="PANTHER" id="PTHR11557">
    <property type="entry name" value="PORPHOBILINOGEN DEAMINASE"/>
    <property type="match status" value="1"/>
</dbReference>